<evidence type="ECO:0000313" key="2">
    <source>
        <dbReference type="Proteomes" id="UP000823775"/>
    </source>
</evidence>
<dbReference type="EMBL" id="JACEIK010007378">
    <property type="protein sequence ID" value="MCE3050187.1"/>
    <property type="molecule type" value="Genomic_DNA"/>
</dbReference>
<evidence type="ECO:0000313" key="1">
    <source>
        <dbReference type="EMBL" id="MCE3050187.1"/>
    </source>
</evidence>
<protein>
    <submittedName>
        <fullName evidence="1">Uncharacterized protein</fullName>
    </submittedName>
</protein>
<sequence>MSLEIVVVVVWIFNINVVERWIIKNTEVDIGGAVIGEVIDVGGASEGIINGAARGIIDTESTLGTNSGALGFSVWSHQEL</sequence>
<accession>A0ABS8WJF6</accession>
<reference evidence="1 2" key="1">
    <citation type="journal article" date="2021" name="BMC Genomics">
        <title>Datura genome reveals duplications of psychoactive alkaloid biosynthetic genes and high mutation rate following tissue culture.</title>
        <authorList>
            <person name="Rajewski A."/>
            <person name="Carter-House D."/>
            <person name="Stajich J."/>
            <person name="Litt A."/>
        </authorList>
    </citation>
    <scope>NUCLEOTIDE SEQUENCE [LARGE SCALE GENOMIC DNA]</scope>
    <source>
        <strain evidence="1">AR-01</strain>
    </source>
</reference>
<name>A0ABS8WJF6_DATST</name>
<proteinExistence type="predicted"/>
<gene>
    <name evidence="1" type="ORF">HAX54_046602</name>
</gene>
<dbReference type="Proteomes" id="UP000823775">
    <property type="component" value="Unassembled WGS sequence"/>
</dbReference>
<keyword evidence="2" id="KW-1185">Reference proteome</keyword>
<organism evidence="1 2">
    <name type="scientific">Datura stramonium</name>
    <name type="common">Jimsonweed</name>
    <name type="synonym">Common thornapple</name>
    <dbReference type="NCBI Taxonomy" id="4076"/>
    <lineage>
        <taxon>Eukaryota</taxon>
        <taxon>Viridiplantae</taxon>
        <taxon>Streptophyta</taxon>
        <taxon>Embryophyta</taxon>
        <taxon>Tracheophyta</taxon>
        <taxon>Spermatophyta</taxon>
        <taxon>Magnoliopsida</taxon>
        <taxon>eudicotyledons</taxon>
        <taxon>Gunneridae</taxon>
        <taxon>Pentapetalae</taxon>
        <taxon>asterids</taxon>
        <taxon>lamiids</taxon>
        <taxon>Solanales</taxon>
        <taxon>Solanaceae</taxon>
        <taxon>Solanoideae</taxon>
        <taxon>Datureae</taxon>
        <taxon>Datura</taxon>
    </lineage>
</organism>
<comment type="caution">
    <text evidence="1">The sequence shown here is derived from an EMBL/GenBank/DDBJ whole genome shotgun (WGS) entry which is preliminary data.</text>
</comment>